<gene>
    <name evidence="3" type="ORF">PG994_003095</name>
</gene>
<keyword evidence="2" id="KW-0472">Membrane</keyword>
<organism evidence="3 4">
    <name type="scientific">Apiospora phragmitis</name>
    <dbReference type="NCBI Taxonomy" id="2905665"/>
    <lineage>
        <taxon>Eukaryota</taxon>
        <taxon>Fungi</taxon>
        <taxon>Dikarya</taxon>
        <taxon>Ascomycota</taxon>
        <taxon>Pezizomycotina</taxon>
        <taxon>Sordariomycetes</taxon>
        <taxon>Xylariomycetidae</taxon>
        <taxon>Amphisphaeriales</taxon>
        <taxon>Apiosporaceae</taxon>
        <taxon>Apiospora</taxon>
    </lineage>
</organism>
<reference evidence="3 4" key="1">
    <citation type="submission" date="2023-01" db="EMBL/GenBank/DDBJ databases">
        <title>Analysis of 21 Apiospora genomes using comparative genomics revels a genus with tremendous synthesis potential of carbohydrate active enzymes and secondary metabolites.</title>
        <authorList>
            <person name="Sorensen T."/>
        </authorList>
    </citation>
    <scope>NUCLEOTIDE SEQUENCE [LARGE SCALE GENOMIC DNA]</scope>
    <source>
        <strain evidence="3 4">CBS 135458</strain>
    </source>
</reference>
<keyword evidence="2" id="KW-1133">Transmembrane helix</keyword>
<feature type="transmembrane region" description="Helical" evidence="2">
    <location>
        <begin position="175"/>
        <end position="195"/>
    </location>
</feature>
<feature type="transmembrane region" description="Helical" evidence="2">
    <location>
        <begin position="68"/>
        <end position="89"/>
    </location>
</feature>
<accession>A0ABR1W720</accession>
<dbReference type="RefSeq" id="XP_066720359.1">
    <property type="nucleotide sequence ID" value="XM_066854504.1"/>
</dbReference>
<evidence type="ECO:0000256" key="1">
    <source>
        <dbReference type="SAM" id="MobiDB-lite"/>
    </source>
</evidence>
<feature type="region of interest" description="Disordered" evidence="1">
    <location>
        <begin position="1"/>
        <end position="50"/>
    </location>
</feature>
<name>A0ABR1W720_9PEZI</name>
<evidence type="ECO:0000313" key="4">
    <source>
        <dbReference type="Proteomes" id="UP001480595"/>
    </source>
</evidence>
<comment type="caution">
    <text evidence="3">The sequence shown here is derived from an EMBL/GenBank/DDBJ whole genome shotgun (WGS) entry which is preliminary data.</text>
</comment>
<keyword evidence="2" id="KW-0812">Transmembrane</keyword>
<proteinExistence type="predicted"/>
<sequence length="294" mass="31821">MSAGRANHHLEPPPQPTTSSATHTTAQKPPPPQNPPQPQPVKLQLPPRDALPELPQVGSDAAWVIVKIVLRSLCLMLGLLLAGFALAAFARPSSSDGDGGAAYRVAVVSLPVGLLAAVWNGAEFVTMCARRSRRRGITAKAHVGLELLLWILGVAGSVAQALWSQATYGASGAAAISFLAVLGTLEFVLFVRSCLEVDRRKKDWRIQQLVIALQMQQQQQHQQQGQGQIPQQYHNNISSSMAESATWGPAAPSTSDYDRELNTKYQGPIPEPLYDPRDLQKVLIVDPRLRGIVD</sequence>
<evidence type="ECO:0000313" key="3">
    <source>
        <dbReference type="EMBL" id="KAK8079288.1"/>
    </source>
</evidence>
<feature type="transmembrane region" description="Helical" evidence="2">
    <location>
        <begin position="143"/>
        <end position="163"/>
    </location>
</feature>
<evidence type="ECO:0000256" key="2">
    <source>
        <dbReference type="SAM" id="Phobius"/>
    </source>
</evidence>
<dbReference type="Proteomes" id="UP001480595">
    <property type="component" value="Unassembled WGS sequence"/>
</dbReference>
<keyword evidence="4" id="KW-1185">Reference proteome</keyword>
<dbReference type="EMBL" id="JAQQWL010000003">
    <property type="protein sequence ID" value="KAK8079288.1"/>
    <property type="molecule type" value="Genomic_DNA"/>
</dbReference>
<dbReference type="GeneID" id="92087567"/>
<feature type="region of interest" description="Disordered" evidence="1">
    <location>
        <begin position="244"/>
        <end position="272"/>
    </location>
</feature>
<protein>
    <submittedName>
        <fullName evidence="3">Uncharacterized protein</fullName>
    </submittedName>
</protein>
<feature type="compositionally biased region" description="Pro residues" evidence="1">
    <location>
        <begin position="28"/>
        <end position="39"/>
    </location>
</feature>
<feature type="compositionally biased region" description="Polar residues" evidence="1">
    <location>
        <begin position="17"/>
        <end position="26"/>
    </location>
</feature>
<feature type="transmembrane region" description="Helical" evidence="2">
    <location>
        <begin position="101"/>
        <end position="122"/>
    </location>
</feature>